<feature type="domain" description="Sec16 Sec23-binding" evidence="14">
    <location>
        <begin position="556"/>
        <end position="752"/>
    </location>
</feature>
<evidence type="ECO:0000256" key="2">
    <source>
        <dbReference type="ARBA" id="ARBA00004555"/>
    </source>
</evidence>
<name>A0A6I9RHT5_ELAGV</name>
<evidence type="ECO:0000256" key="8">
    <source>
        <dbReference type="ARBA" id="ARBA00022892"/>
    </source>
</evidence>
<evidence type="ECO:0000256" key="4">
    <source>
        <dbReference type="ARBA" id="ARBA00022448"/>
    </source>
</evidence>
<dbReference type="GeneID" id="105049131"/>
<evidence type="ECO:0000256" key="10">
    <source>
        <dbReference type="ARBA" id="ARBA00023034"/>
    </source>
</evidence>
<feature type="region of interest" description="Disordered" evidence="13">
    <location>
        <begin position="977"/>
        <end position="1012"/>
    </location>
</feature>
<feature type="compositionally biased region" description="Low complexity" evidence="13">
    <location>
        <begin position="977"/>
        <end position="998"/>
    </location>
</feature>
<evidence type="ECO:0000256" key="9">
    <source>
        <dbReference type="ARBA" id="ARBA00022927"/>
    </source>
</evidence>
<dbReference type="GO" id="GO:0005794">
    <property type="term" value="C:Golgi apparatus"/>
    <property type="evidence" value="ECO:0007669"/>
    <property type="project" value="UniProtKB-SubCell"/>
</dbReference>
<dbReference type="PANTHER" id="PTHR13923:SF11">
    <property type="entry name" value="SECRETORY 31, ISOFORM D"/>
    <property type="match status" value="1"/>
</dbReference>
<evidence type="ECO:0000313" key="16">
    <source>
        <dbReference type="RefSeq" id="XP_010926995.1"/>
    </source>
</evidence>
<keyword evidence="15" id="KW-1185">Reference proteome</keyword>
<dbReference type="Gene3D" id="1.25.40.1030">
    <property type="match status" value="1"/>
</dbReference>
<dbReference type="SMART" id="SM00320">
    <property type="entry name" value="WD40"/>
    <property type="match status" value="6"/>
</dbReference>
<dbReference type="InterPro" id="IPR036322">
    <property type="entry name" value="WD40_repeat_dom_sf"/>
</dbReference>
<dbReference type="PROSITE" id="PS50294">
    <property type="entry name" value="WD_REPEATS_REGION"/>
    <property type="match status" value="1"/>
</dbReference>
<evidence type="ECO:0000256" key="13">
    <source>
        <dbReference type="SAM" id="MobiDB-lite"/>
    </source>
</evidence>
<dbReference type="PANTHER" id="PTHR13923">
    <property type="entry name" value="SEC31-RELATED PROTEIN"/>
    <property type="match status" value="1"/>
</dbReference>
<dbReference type="Proteomes" id="UP000504607">
    <property type="component" value="Chromosome 7"/>
</dbReference>
<evidence type="ECO:0000256" key="1">
    <source>
        <dbReference type="ARBA" id="ARBA00004240"/>
    </source>
</evidence>
<sequence length="1127" mass="121993">MACIKSAPRSALAAFAPDAPYLAAGTMAGAVDLSFSSSANLEIFKLDFQSDAHELPIVGACPSAERFNRLSWGRPGSASEDYPLGLIAGGLGDGSISVWNPLKLMGSENPDGAFVARLEKHTGPVRGLEFNTHSPNLLASGADEGELCIWDLANPPEPNLFPPLKSVGSASQTEVSFVSWNPKFQHILASTSYNGMTVVWDLRQQKPVTSFSDSNRRRCSVLQWNPDISTQLIIASDDDSSPSLRVWDVRKTISPLREFVGHTKGVIAMSWCPYDSSFLLTCAKDNRTICWDTVTGEIVCELPASTNWNFDIHWYPKIPGVISASSFDVKIGIYNIEACSRYGAGEGEFGAPVRLRAPKWLKCPTGVSFGFGGKFVSFQPSPSAAGTPSSGSEVHVHSLVTEHSLVSRSTEFEAAIQNGEKTSLRTLCDKKSQESVSEDDKETWGFLKVMFEEEGTARTKLLAHLGFNVPDDRSENAPDDLGKRLTNALSFDNDALAEGGEGSAFPIDNGEEFFNNLQLSNDSLISEDHNVSNGKQIQKEPEEHMETTDPSIDDNIQRALVVGDYKGAVLQCIAANRMADALVIAHVGGPSLWESTRDQYLKNSLSPYLKVVLAMVSNDLMGLVNTRPLNSWKETLALLCTFAQKEEWTVLCDALASRLMTVGNTLAATLCYICAGNIDKTVEIWSRSLKSGSEGRAYVDLLQDLMEKTIVLAFATGHKQFSASLSKLVGNYAELLASQGLLTTAMEYLKLLGSEESSHELAILRDRIALSAEEREAPKSSPYESSVPHAGSVYGADQSSFNVVDHSQQYYQDKAHSQPLQSVPASSYGDGYQPSLGSSYGGYQPVQLKTQFQEYSNPVPFQPAQPTQMFFPSQTPQVPQPTFAPPPAAPQPAVRPFVPATPPTLKNVEQYQQPSLASQLYPGVANPAYQPGQALPTSYGVSASQPGSVTGHKFPPAVAPTPAPRGFMPVTNPSFVRSSSVSPVQPSSPTHLSQVQPVAAPPAPPPTVQTVDTSNVPAELRPVITTLTRLYHETSEALGGSRANPSKKREIEDNSRKIGSLFAKLNSGDISPNAASKLGQLCQALDAGDYASALHIQVLLTTSDWDECNFWLAALKRMIKTRQSMRL</sequence>
<dbReference type="KEGG" id="egu:105049131"/>
<dbReference type="Gene3D" id="2.130.10.10">
    <property type="entry name" value="YVTN repeat-like/Quinoprotein amine dehydrogenase"/>
    <property type="match status" value="1"/>
</dbReference>
<dbReference type="FunFam" id="1.25.40.1030:FF:000004">
    <property type="entry name" value="Protein transport protein SEC31 homolog B"/>
    <property type="match status" value="1"/>
</dbReference>
<evidence type="ECO:0000256" key="6">
    <source>
        <dbReference type="ARBA" id="ARBA00022737"/>
    </source>
</evidence>
<organism evidence="15 16">
    <name type="scientific">Elaeis guineensis var. tenera</name>
    <name type="common">Oil palm</name>
    <dbReference type="NCBI Taxonomy" id="51953"/>
    <lineage>
        <taxon>Eukaryota</taxon>
        <taxon>Viridiplantae</taxon>
        <taxon>Streptophyta</taxon>
        <taxon>Embryophyta</taxon>
        <taxon>Tracheophyta</taxon>
        <taxon>Spermatophyta</taxon>
        <taxon>Magnoliopsida</taxon>
        <taxon>Liliopsida</taxon>
        <taxon>Arecaceae</taxon>
        <taxon>Arecoideae</taxon>
        <taxon>Cocoseae</taxon>
        <taxon>Elaeidinae</taxon>
        <taxon>Elaeis</taxon>
    </lineage>
</organism>
<dbReference type="InterPro" id="IPR040251">
    <property type="entry name" value="SEC31-like"/>
</dbReference>
<keyword evidence="5 12" id="KW-0853">WD repeat</keyword>
<dbReference type="InterPro" id="IPR015943">
    <property type="entry name" value="WD40/YVTN_repeat-like_dom_sf"/>
</dbReference>
<feature type="repeat" description="WD" evidence="12">
    <location>
        <begin position="259"/>
        <end position="301"/>
    </location>
</feature>
<dbReference type="Gene3D" id="1.20.940.10">
    <property type="entry name" value="Functional domain of the splicing factor Prp18"/>
    <property type="match status" value="1"/>
</dbReference>
<dbReference type="GO" id="GO:0005198">
    <property type="term" value="F:structural molecule activity"/>
    <property type="evidence" value="ECO:0007669"/>
    <property type="project" value="TreeGrafter"/>
</dbReference>
<dbReference type="InterPro" id="IPR001680">
    <property type="entry name" value="WD40_rpt"/>
</dbReference>
<evidence type="ECO:0000313" key="15">
    <source>
        <dbReference type="Proteomes" id="UP000504607"/>
    </source>
</evidence>
<keyword evidence="10" id="KW-0333">Golgi apparatus</keyword>
<dbReference type="GO" id="GO:0015031">
    <property type="term" value="P:protein transport"/>
    <property type="evidence" value="ECO:0007669"/>
    <property type="project" value="UniProtKB-KW"/>
</dbReference>
<evidence type="ECO:0000256" key="12">
    <source>
        <dbReference type="PROSITE-ProRule" id="PRU00221"/>
    </source>
</evidence>
<dbReference type="InterPro" id="IPR024298">
    <property type="entry name" value="Sec16_Sec23-bd"/>
</dbReference>
<dbReference type="GO" id="GO:0090110">
    <property type="term" value="P:COPII-coated vesicle cargo loading"/>
    <property type="evidence" value="ECO:0007669"/>
    <property type="project" value="TreeGrafter"/>
</dbReference>
<comment type="function">
    <text evidence="11">Required for protein transport from the endoplasmic reticulum to the Golgi apparatus.</text>
</comment>
<dbReference type="FunFam" id="1.20.940.10:FF:000003">
    <property type="entry name" value="Protein transport protein SEC31 homolog B"/>
    <property type="match status" value="1"/>
</dbReference>
<dbReference type="AlphaFoldDB" id="A0A6I9RHT5"/>
<comment type="subcellular location">
    <subcellularLocation>
        <location evidence="1">Endoplasmic reticulum</location>
    </subcellularLocation>
    <subcellularLocation>
        <location evidence="2">Golgi apparatus</location>
    </subcellularLocation>
</comment>
<dbReference type="GO" id="GO:0030127">
    <property type="term" value="C:COPII vesicle coat"/>
    <property type="evidence" value="ECO:0007669"/>
    <property type="project" value="TreeGrafter"/>
</dbReference>
<feature type="repeat" description="WD" evidence="12">
    <location>
        <begin position="168"/>
        <end position="210"/>
    </location>
</feature>
<keyword evidence="9" id="KW-0653">Protein transport</keyword>
<dbReference type="GO" id="GO:0007029">
    <property type="term" value="P:endoplasmic reticulum organization"/>
    <property type="evidence" value="ECO:0007669"/>
    <property type="project" value="TreeGrafter"/>
</dbReference>
<dbReference type="PROSITE" id="PS50082">
    <property type="entry name" value="WD_REPEATS_2"/>
    <property type="match status" value="3"/>
</dbReference>
<dbReference type="FunCoup" id="A0A6I9RHT5">
    <property type="interactions" value="4001"/>
</dbReference>
<comment type="similarity">
    <text evidence="3">Belongs to the WD repeat SEC31 family.</text>
</comment>
<dbReference type="InParanoid" id="A0A6I9RHT5"/>
<keyword evidence="7" id="KW-0256">Endoplasmic reticulum</keyword>
<evidence type="ECO:0000256" key="3">
    <source>
        <dbReference type="ARBA" id="ARBA00009358"/>
    </source>
</evidence>
<dbReference type="OrthoDB" id="542917at2759"/>
<proteinExistence type="inferred from homology"/>
<dbReference type="RefSeq" id="XP_010926995.1">
    <property type="nucleotide sequence ID" value="XM_010928693.3"/>
</dbReference>
<protein>
    <submittedName>
        <fullName evidence="16">Protein transport protein SEC31 homolog B isoform X1</fullName>
    </submittedName>
</protein>
<feature type="repeat" description="WD" evidence="12">
    <location>
        <begin position="118"/>
        <end position="152"/>
    </location>
</feature>
<keyword evidence="8" id="KW-0931">ER-Golgi transport</keyword>
<accession>A0A6I9RHT5</accession>
<dbReference type="SUPFAM" id="SSF50978">
    <property type="entry name" value="WD40 repeat-like"/>
    <property type="match status" value="1"/>
</dbReference>
<evidence type="ECO:0000259" key="14">
    <source>
        <dbReference type="Pfam" id="PF12931"/>
    </source>
</evidence>
<evidence type="ECO:0000256" key="11">
    <source>
        <dbReference type="ARBA" id="ARBA00060100"/>
    </source>
</evidence>
<dbReference type="Pfam" id="PF12931">
    <property type="entry name" value="TPR_Sec16"/>
    <property type="match status" value="1"/>
</dbReference>
<dbReference type="GO" id="GO:0070971">
    <property type="term" value="C:endoplasmic reticulum exit site"/>
    <property type="evidence" value="ECO:0007669"/>
    <property type="project" value="TreeGrafter"/>
</dbReference>
<gene>
    <name evidence="16" type="primary">LOC105049131</name>
</gene>
<evidence type="ECO:0000256" key="5">
    <source>
        <dbReference type="ARBA" id="ARBA00022574"/>
    </source>
</evidence>
<dbReference type="Pfam" id="PF00400">
    <property type="entry name" value="WD40"/>
    <property type="match status" value="2"/>
</dbReference>
<keyword evidence="4" id="KW-0813">Transport</keyword>
<keyword evidence="6" id="KW-0677">Repeat</keyword>
<reference evidence="16" key="1">
    <citation type="submission" date="2025-08" db="UniProtKB">
        <authorList>
            <consortium name="RefSeq"/>
        </authorList>
    </citation>
    <scope>IDENTIFICATION</scope>
</reference>
<evidence type="ECO:0000256" key="7">
    <source>
        <dbReference type="ARBA" id="ARBA00022824"/>
    </source>
</evidence>
<dbReference type="FunFam" id="2.130.10.10:FF:000295">
    <property type="entry name" value="Protein transport protein SEC31 homolog B"/>
    <property type="match status" value="1"/>
</dbReference>